<reference evidence="1" key="1">
    <citation type="submission" date="2023-06" db="EMBL/GenBank/DDBJ databases">
        <title>Genome-scale phylogeny and comparative genomics of the fungal order Sordariales.</title>
        <authorList>
            <consortium name="Lawrence Berkeley National Laboratory"/>
            <person name="Hensen N."/>
            <person name="Bonometti L."/>
            <person name="Westerberg I."/>
            <person name="Brannstrom I.O."/>
            <person name="Guillou S."/>
            <person name="Cros-Aarteil S."/>
            <person name="Calhoun S."/>
            <person name="Haridas S."/>
            <person name="Kuo A."/>
            <person name="Mondo S."/>
            <person name="Pangilinan J."/>
            <person name="Riley R."/>
            <person name="Labutti K."/>
            <person name="Andreopoulos B."/>
            <person name="Lipzen A."/>
            <person name="Chen C."/>
            <person name="Yanf M."/>
            <person name="Daum C."/>
            <person name="Ng V."/>
            <person name="Clum A."/>
            <person name="Steindorff A."/>
            <person name="Ohm R."/>
            <person name="Martin F."/>
            <person name="Silar P."/>
            <person name="Natvig D."/>
            <person name="Lalanne C."/>
            <person name="Gautier V."/>
            <person name="Ament-Velasquez S.L."/>
            <person name="Kruys A."/>
            <person name="Hutchinson M.I."/>
            <person name="Powell A.J."/>
            <person name="Barry K."/>
            <person name="Miller A.N."/>
            <person name="Grigoriev I.V."/>
            <person name="Debuchy R."/>
            <person name="Gladieux P."/>
            <person name="Thoren M.H."/>
            <person name="Johannesson H."/>
        </authorList>
    </citation>
    <scope>NUCLEOTIDE SEQUENCE</scope>
    <source>
        <strain evidence="1">CBS 540.89</strain>
    </source>
</reference>
<dbReference type="Proteomes" id="UP001172159">
    <property type="component" value="Unassembled WGS sequence"/>
</dbReference>
<proteinExistence type="predicted"/>
<name>A0AA40K6T4_9PEZI</name>
<keyword evidence="2" id="KW-1185">Reference proteome</keyword>
<dbReference type="EMBL" id="JAUKTV010000001">
    <property type="protein sequence ID" value="KAK0747497.1"/>
    <property type="molecule type" value="Genomic_DNA"/>
</dbReference>
<accession>A0AA40K6T4</accession>
<evidence type="ECO:0000313" key="2">
    <source>
        <dbReference type="Proteomes" id="UP001172159"/>
    </source>
</evidence>
<dbReference type="AlphaFoldDB" id="A0AA40K6T4"/>
<sequence length="52" mass="6093">MDHAGKGGSSIPSYVRRLRWNFVSSLVVRLQIMIASPRKYIGRMKQFPRQSW</sequence>
<protein>
    <submittedName>
        <fullName evidence="1">Uncharacterized protein</fullName>
    </submittedName>
</protein>
<gene>
    <name evidence="1" type="ORF">B0T21DRAFT_354477</name>
</gene>
<evidence type="ECO:0000313" key="1">
    <source>
        <dbReference type="EMBL" id="KAK0747497.1"/>
    </source>
</evidence>
<comment type="caution">
    <text evidence="1">The sequence shown here is derived from an EMBL/GenBank/DDBJ whole genome shotgun (WGS) entry which is preliminary data.</text>
</comment>
<organism evidence="1 2">
    <name type="scientific">Apiosordaria backusii</name>
    <dbReference type="NCBI Taxonomy" id="314023"/>
    <lineage>
        <taxon>Eukaryota</taxon>
        <taxon>Fungi</taxon>
        <taxon>Dikarya</taxon>
        <taxon>Ascomycota</taxon>
        <taxon>Pezizomycotina</taxon>
        <taxon>Sordariomycetes</taxon>
        <taxon>Sordariomycetidae</taxon>
        <taxon>Sordariales</taxon>
        <taxon>Lasiosphaeriaceae</taxon>
        <taxon>Apiosordaria</taxon>
    </lineage>
</organism>